<evidence type="ECO:0000313" key="1">
    <source>
        <dbReference type="EnsemblPlants" id="KQK96001"/>
    </source>
</evidence>
<name>K3ZP73_SETIT</name>
<protein>
    <submittedName>
        <fullName evidence="1">Uncharacterized protein</fullName>
    </submittedName>
</protein>
<dbReference type="InParanoid" id="K3ZP73"/>
<organism evidence="1 2">
    <name type="scientific">Setaria italica</name>
    <name type="common">Foxtail millet</name>
    <name type="synonym">Panicum italicum</name>
    <dbReference type="NCBI Taxonomy" id="4555"/>
    <lineage>
        <taxon>Eukaryota</taxon>
        <taxon>Viridiplantae</taxon>
        <taxon>Streptophyta</taxon>
        <taxon>Embryophyta</taxon>
        <taxon>Tracheophyta</taxon>
        <taxon>Spermatophyta</taxon>
        <taxon>Magnoliopsida</taxon>
        <taxon>Liliopsida</taxon>
        <taxon>Poales</taxon>
        <taxon>Poaceae</taxon>
        <taxon>PACMAD clade</taxon>
        <taxon>Panicoideae</taxon>
        <taxon>Panicodae</taxon>
        <taxon>Paniceae</taxon>
        <taxon>Cenchrinae</taxon>
        <taxon>Setaria</taxon>
    </lineage>
</organism>
<reference evidence="2" key="1">
    <citation type="journal article" date="2012" name="Nat. Biotechnol.">
        <title>Reference genome sequence of the model plant Setaria.</title>
        <authorList>
            <person name="Bennetzen J.L."/>
            <person name="Schmutz J."/>
            <person name="Wang H."/>
            <person name="Percifield R."/>
            <person name="Hawkins J."/>
            <person name="Pontaroli A.C."/>
            <person name="Estep M."/>
            <person name="Feng L."/>
            <person name="Vaughn J.N."/>
            <person name="Grimwood J."/>
            <person name="Jenkins J."/>
            <person name="Barry K."/>
            <person name="Lindquist E."/>
            <person name="Hellsten U."/>
            <person name="Deshpande S."/>
            <person name="Wang X."/>
            <person name="Wu X."/>
            <person name="Mitros T."/>
            <person name="Triplett J."/>
            <person name="Yang X."/>
            <person name="Ye C.Y."/>
            <person name="Mauro-Herrera M."/>
            <person name="Wang L."/>
            <person name="Li P."/>
            <person name="Sharma M."/>
            <person name="Sharma R."/>
            <person name="Ronald P.C."/>
            <person name="Panaud O."/>
            <person name="Kellogg E.A."/>
            <person name="Brutnell T.P."/>
            <person name="Doust A.N."/>
            <person name="Tuskan G.A."/>
            <person name="Rokhsar D."/>
            <person name="Devos K.M."/>
        </authorList>
    </citation>
    <scope>NUCLEOTIDE SEQUENCE [LARGE SCALE GENOMIC DNA]</scope>
    <source>
        <strain evidence="2">cv. Yugu1</strain>
    </source>
</reference>
<proteinExistence type="predicted"/>
<dbReference type="EnsemblPlants" id="KQK96001">
    <property type="protein sequence ID" value="KQK96001"/>
    <property type="gene ID" value="SETIT_028403mg"/>
</dbReference>
<keyword evidence="2" id="KW-1185">Reference proteome</keyword>
<dbReference type="AlphaFoldDB" id="K3ZP73"/>
<accession>K3ZP73</accession>
<dbReference type="EMBL" id="AGNK02005275">
    <property type="status" value="NOT_ANNOTATED_CDS"/>
    <property type="molecule type" value="Genomic_DNA"/>
</dbReference>
<dbReference type="Gramene" id="KQK96001">
    <property type="protein sequence ID" value="KQK96001"/>
    <property type="gene ID" value="SETIT_028403mg"/>
</dbReference>
<dbReference type="Proteomes" id="UP000004995">
    <property type="component" value="Unassembled WGS sequence"/>
</dbReference>
<evidence type="ECO:0000313" key="2">
    <source>
        <dbReference type="Proteomes" id="UP000004995"/>
    </source>
</evidence>
<reference evidence="1" key="2">
    <citation type="submission" date="2018-08" db="UniProtKB">
        <authorList>
            <consortium name="EnsemblPlants"/>
        </authorList>
    </citation>
    <scope>IDENTIFICATION</scope>
    <source>
        <strain evidence="1">Yugu1</strain>
    </source>
</reference>
<dbReference type="HOGENOM" id="CLU_3160948_0_0_1"/>
<sequence>MNGWMLSPNCSAIPFFSCCGCHYDHIDISRTKRKPCPHVSLGTYRFLH</sequence>